<organism evidence="2 3">
    <name type="scientific">Mycobacterium dioxanotrophicus</name>
    <dbReference type="NCBI Taxonomy" id="482462"/>
    <lineage>
        <taxon>Bacteria</taxon>
        <taxon>Bacillati</taxon>
        <taxon>Actinomycetota</taxon>
        <taxon>Actinomycetes</taxon>
        <taxon>Mycobacteriales</taxon>
        <taxon>Mycobacteriaceae</taxon>
        <taxon>Mycobacterium</taxon>
    </lineage>
</organism>
<keyword evidence="2" id="KW-0614">Plasmid</keyword>
<geneLocation type="plasmid" evidence="2 3">
    <name>unnamed1</name>
</geneLocation>
<dbReference type="EMBL" id="CP020810">
    <property type="protein sequence ID" value="ART74166.1"/>
    <property type="molecule type" value="Genomic_DNA"/>
</dbReference>
<evidence type="ECO:0000313" key="2">
    <source>
        <dbReference type="EMBL" id="ART74166.1"/>
    </source>
</evidence>
<keyword evidence="3" id="KW-1185">Reference proteome</keyword>
<evidence type="ECO:0000313" key="3">
    <source>
        <dbReference type="Proteomes" id="UP000195331"/>
    </source>
</evidence>
<evidence type="ECO:0000256" key="1">
    <source>
        <dbReference type="SAM" id="MobiDB-lite"/>
    </source>
</evidence>
<accession>A0A1Y0CGQ7</accession>
<dbReference type="AlphaFoldDB" id="A0A1Y0CGQ7"/>
<gene>
    <name evidence="2" type="ORF">BTO20_36505</name>
</gene>
<reference evidence="2 3" key="1">
    <citation type="submission" date="2017-04" db="EMBL/GenBank/DDBJ databases">
        <title>Whole Genome Sequence of 1,4-Dioxane Degrading Bacterium Mycobacterium dioxanotrophicus PH-06.</title>
        <authorList>
            <person name="He Y."/>
        </authorList>
    </citation>
    <scope>NUCLEOTIDE SEQUENCE [LARGE SCALE GENOMIC DNA]</scope>
    <source>
        <strain evidence="2 3">PH-06</strain>
        <plasmid evidence="2 3">unnamed1</plasmid>
    </source>
</reference>
<protein>
    <submittedName>
        <fullName evidence="2">Uncharacterized protein</fullName>
    </submittedName>
</protein>
<proteinExistence type="predicted"/>
<dbReference type="KEGG" id="mdx:BTO20_36505"/>
<name>A0A1Y0CGQ7_9MYCO</name>
<feature type="region of interest" description="Disordered" evidence="1">
    <location>
        <begin position="63"/>
        <end position="84"/>
    </location>
</feature>
<dbReference type="Proteomes" id="UP000195331">
    <property type="component" value="Plasmid unnamed1"/>
</dbReference>
<sequence length="84" mass="9220">MPDGYWVIRINRATGEAATSQRIMDNDEAYRHRLDIETAEIATVAVPFRDQMGAQEGVDCSPSGLVVQNHGPAGESSLLSRSRF</sequence>